<feature type="compositionally biased region" description="Polar residues" evidence="5">
    <location>
        <begin position="395"/>
        <end position="405"/>
    </location>
</feature>
<accession>A0A1X2HWH4</accession>
<evidence type="ECO:0000313" key="7">
    <source>
        <dbReference type="EMBL" id="ORZ03897.1"/>
    </source>
</evidence>
<dbReference type="GO" id="GO:0005794">
    <property type="term" value="C:Golgi apparatus"/>
    <property type="evidence" value="ECO:0007669"/>
    <property type="project" value="UniProtKB-SubCell"/>
</dbReference>
<dbReference type="FunCoup" id="A0A1X2HWH4">
    <property type="interactions" value="109"/>
</dbReference>
<evidence type="ECO:0000256" key="3">
    <source>
        <dbReference type="ARBA" id="ARBA00023054"/>
    </source>
</evidence>
<keyword evidence="8" id="KW-1185">Reference proteome</keyword>
<evidence type="ECO:0000313" key="8">
    <source>
        <dbReference type="Proteomes" id="UP000242180"/>
    </source>
</evidence>
<comment type="subcellular location">
    <subcellularLocation>
        <location evidence="1">Golgi apparatus</location>
    </subcellularLocation>
</comment>
<dbReference type="PANTHER" id="PTHR18921:SF2">
    <property type="entry name" value="THYROID RECEPTOR-INTERACTING PROTEIN 11"/>
    <property type="match status" value="1"/>
</dbReference>
<dbReference type="OMA" id="QAMHNWE"/>
<dbReference type="Pfam" id="PF10375">
    <property type="entry name" value="GRAB"/>
    <property type="match status" value="1"/>
</dbReference>
<dbReference type="PROSITE" id="PS50913">
    <property type="entry name" value="GRIP"/>
    <property type="match status" value="1"/>
</dbReference>
<evidence type="ECO:0000259" key="6">
    <source>
        <dbReference type="PROSITE" id="PS50913"/>
    </source>
</evidence>
<dbReference type="AlphaFoldDB" id="A0A1X2HWH4"/>
<name>A0A1X2HWH4_SYNRA</name>
<dbReference type="STRING" id="13706.A0A1X2HWH4"/>
<feature type="domain" description="GRIP" evidence="6">
    <location>
        <begin position="338"/>
        <end position="389"/>
    </location>
</feature>
<evidence type="ECO:0000256" key="2">
    <source>
        <dbReference type="ARBA" id="ARBA00023034"/>
    </source>
</evidence>
<organism evidence="7 8">
    <name type="scientific">Syncephalastrum racemosum</name>
    <name type="common">Filamentous fungus</name>
    <dbReference type="NCBI Taxonomy" id="13706"/>
    <lineage>
        <taxon>Eukaryota</taxon>
        <taxon>Fungi</taxon>
        <taxon>Fungi incertae sedis</taxon>
        <taxon>Mucoromycota</taxon>
        <taxon>Mucoromycotina</taxon>
        <taxon>Mucoromycetes</taxon>
        <taxon>Mucorales</taxon>
        <taxon>Syncephalastraceae</taxon>
        <taxon>Syncephalastrum</taxon>
    </lineage>
</organism>
<dbReference type="PANTHER" id="PTHR18921">
    <property type="entry name" value="MYOSIN HEAVY CHAIN - RELATED"/>
    <property type="match status" value="1"/>
</dbReference>
<feature type="coiled-coil region" evidence="4">
    <location>
        <begin position="169"/>
        <end position="319"/>
    </location>
</feature>
<comment type="caution">
    <text evidence="7">The sequence shown here is derived from an EMBL/GenBank/DDBJ whole genome shotgun (WGS) entry which is preliminary data.</text>
</comment>
<evidence type="ECO:0000256" key="4">
    <source>
        <dbReference type="SAM" id="Coils"/>
    </source>
</evidence>
<gene>
    <name evidence="7" type="ORF">BCR43DRAFT_66540</name>
</gene>
<dbReference type="GO" id="GO:0006888">
    <property type="term" value="P:endoplasmic reticulum to Golgi vesicle-mediated transport"/>
    <property type="evidence" value="ECO:0007669"/>
    <property type="project" value="TreeGrafter"/>
</dbReference>
<feature type="coiled-coil region" evidence="4">
    <location>
        <begin position="11"/>
        <end position="122"/>
    </location>
</feature>
<dbReference type="GO" id="GO:0007030">
    <property type="term" value="P:Golgi organization"/>
    <property type="evidence" value="ECO:0007669"/>
    <property type="project" value="TreeGrafter"/>
</dbReference>
<dbReference type="InterPro" id="IPR000237">
    <property type="entry name" value="GRIP_dom"/>
</dbReference>
<sequence>MVENSLPPEILSALEDLRTRWSTQVKSAEKDQDSLSASQQELKRQITQQQLSINDLSEERDRYQMEKEELANQADEDRRVLEKTRAQLQAAEQTKKENEQRIQQLQQEHQSLLGKLSHIKETLAPRLEADKQLRHQVTDLTEQLTSTRQSLEQAQYDMMRRDEEASHILSQREQEISQLQHRLEQVQQAYEELQVNAMQNEARRNELEELCEHQEKELETLKQRMQEQAQEHDLERASLSNLQTVLEEFQATKDAEVRAAVEHIERQLDVAKRSWAEYQERARIAESSLEQYQHDVAKTQQYEREIKEKNLLIGKLRHEAIILNEHLIEAMRRLKEESSESNVDRQLITNLIVGFFLAPRGDRKRFEILTIIASVLQMTDEQKEQIGLQRPNKGARSSPSGWTSPQQQQQQQQQATSDTRESFTDAWISFLLKESSAYGRNLDNLTTASAPTSPYQKPTTHNDEQQTQQAQP</sequence>
<dbReference type="InterPro" id="IPR019459">
    <property type="entry name" value="GRAB"/>
</dbReference>
<dbReference type="GO" id="GO:0031267">
    <property type="term" value="F:small GTPase binding"/>
    <property type="evidence" value="ECO:0007669"/>
    <property type="project" value="TreeGrafter"/>
</dbReference>
<feature type="region of interest" description="Disordered" evidence="5">
    <location>
        <begin position="443"/>
        <end position="472"/>
    </location>
</feature>
<feature type="region of interest" description="Disordered" evidence="5">
    <location>
        <begin position="385"/>
        <end position="421"/>
    </location>
</feature>
<reference evidence="7 8" key="1">
    <citation type="submission" date="2016-07" db="EMBL/GenBank/DDBJ databases">
        <title>Pervasive Adenine N6-methylation of Active Genes in Fungi.</title>
        <authorList>
            <consortium name="DOE Joint Genome Institute"/>
            <person name="Mondo S.J."/>
            <person name="Dannebaum R.O."/>
            <person name="Kuo R.C."/>
            <person name="Labutti K."/>
            <person name="Haridas S."/>
            <person name="Kuo A."/>
            <person name="Salamov A."/>
            <person name="Ahrendt S.R."/>
            <person name="Lipzen A."/>
            <person name="Sullivan W."/>
            <person name="Andreopoulos W.B."/>
            <person name="Clum A."/>
            <person name="Lindquist E."/>
            <person name="Daum C."/>
            <person name="Ramamoorthy G.K."/>
            <person name="Gryganskyi A."/>
            <person name="Culley D."/>
            <person name="Magnuson J.K."/>
            <person name="James T.Y."/>
            <person name="O'Malley M.A."/>
            <person name="Stajich J.E."/>
            <person name="Spatafora J.W."/>
            <person name="Visel A."/>
            <person name="Grigoriev I.V."/>
        </authorList>
    </citation>
    <scope>NUCLEOTIDE SEQUENCE [LARGE SCALE GENOMIC DNA]</scope>
    <source>
        <strain evidence="7 8">NRRL 2496</strain>
    </source>
</reference>
<dbReference type="Proteomes" id="UP000242180">
    <property type="component" value="Unassembled WGS sequence"/>
</dbReference>
<dbReference type="EMBL" id="MCGN01000001">
    <property type="protein sequence ID" value="ORZ03897.1"/>
    <property type="molecule type" value="Genomic_DNA"/>
</dbReference>
<proteinExistence type="predicted"/>
<evidence type="ECO:0000256" key="1">
    <source>
        <dbReference type="ARBA" id="ARBA00004555"/>
    </source>
</evidence>
<dbReference type="InParanoid" id="A0A1X2HWH4"/>
<keyword evidence="2" id="KW-0333">Golgi apparatus</keyword>
<keyword evidence="3 4" id="KW-0175">Coiled coil</keyword>
<evidence type="ECO:0000256" key="5">
    <source>
        <dbReference type="SAM" id="MobiDB-lite"/>
    </source>
</evidence>
<protein>
    <recommendedName>
        <fullName evidence="6">GRIP domain-containing protein</fullName>
    </recommendedName>
</protein>
<dbReference type="OrthoDB" id="425925at2759"/>